<dbReference type="EMBL" id="SMMG02000003">
    <property type="protein sequence ID" value="KAA3479896.1"/>
    <property type="molecule type" value="Genomic_DNA"/>
</dbReference>
<evidence type="ECO:0000313" key="1">
    <source>
        <dbReference type="EMBL" id="KAA3479896.1"/>
    </source>
</evidence>
<sequence length="73" mass="8786">MVQSMMSLTNLPVTFWLYVLESIAFTLSRVPFKAFEKTPYEMWTVTQALRRYDRTRHELERYGFLVTNNDDVM</sequence>
<protein>
    <submittedName>
        <fullName evidence="1">Retrovirus-related Pol polyprotein from transposon TNT 1-94</fullName>
    </submittedName>
</protein>
<dbReference type="Proteomes" id="UP000325315">
    <property type="component" value="Unassembled WGS sequence"/>
</dbReference>
<dbReference type="AlphaFoldDB" id="A0A5B6WF18"/>
<evidence type="ECO:0000313" key="2">
    <source>
        <dbReference type="Proteomes" id="UP000325315"/>
    </source>
</evidence>
<organism evidence="1 2">
    <name type="scientific">Gossypium australe</name>
    <dbReference type="NCBI Taxonomy" id="47621"/>
    <lineage>
        <taxon>Eukaryota</taxon>
        <taxon>Viridiplantae</taxon>
        <taxon>Streptophyta</taxon>
        <taxon>Embryophyta</taxon>
        <taxon>Tracheophyta</taxon>
        <taxon>Spermatophyta</taxon>
        <taxon>Magnoliopsida</taxon>
        <taxon>eudicotyledons</taxon>
        <taxon>Gunneridae</taxon>
        <taxon>Pentapetalae</taxon>
        <taxon>rosids</taxon>
        <taxon>malvids</taxon>
        <taxon>Malvales</taxon>
        <taxon>Malvaceae</taxon>
        <taxon>Malvoideae</taxon>
        <taxon>Gossypium</taxon>
    </lineage>
</organism>
<gene>
    <name evidence="1" type="ORF">EPI10_020373</name>
</gene>
<name>A0A5B6WF18_9ROSI</name>
<comment type="caution">
    <text evidence="1">The sequence shown here is derived from an EMBL/GenBank/DDBJ whole genome shotgun (WGS) entry which is preliminary data.</text>
</comment>
<dbReference type="OrthoDB" id="1306217at2759"/>
<keyword evidence="2" id="KW-1185">Reference proteome</keyword>
<proteinExistence type="predicted"/>
<accession>A0A5B6WF18</accession>
<reference evidence="2" key="1">
    <citation type="journal article" date="2019" name="Plant Biotechnol. J.">
        <title>Genome sequencing of the Australian wild diploid species Gossypium australe highlights disease resistance and delayed gland morphogenesis.</title>
        <authorList>
            <person name="Cai Y."/>
            <person name="Cai X."/>
            <person name="Wang Q."/>
            <person name="Wang P."/>
            <person name="Zhang Y."/>
            <person name="Cai C."/>
            <person name="Xu Y."/>
            <person name="Wang K."/>
            <person name="Zhou Z."/>
            <person name="Wang C."/>
            <person name="Geng S."/>
            <person name="Li B."/>
            <person name="Dong Q."/>
            <person name="Hou Y."/>
            <person name="Wang H."/>
            <person name="Ai P."/>
            <person name="Liu Z."/>
            <person name="Yi F."/>
            <person name="Sun M."/>
            <person name="An G."/>
            <person name="Cheng J."/>
            <person name="Zhang Y."/>
            <person name="Shi Q."/>
            <person name="Xie Y."/>
            <person name="Shi X."/>
            <person name="Chang Y."/>
            <person name="Huang F."/>
            <person name="Chen Y."/>
            <person name="Hong S."/>
            <person name="Mi L."/>
            <person name="Sun Q."/>
            <person name="Zhang L."/>
            <person name="Zhou B."/>
            <person name="Peng R."/>
            <person name="Zhang X."/>
            <person name="Liu F."/>
        </authorList>
    </citation>
    <scope>NUCLEOTIDE SEQUENCE [LARGE SCALE GENOMIC DNA]</scope>
    <source>
        <strain evidence="2">cv. PA1801</strain>
    </source>
</reference>